<evidence type="ECO:0000256" key="5">
    <source>
        <dbReference type="SAM" id="Phobius"/>
    </source>
</evidence>
<feature type="transmembrane region" description="Helical" evidence="5">
    <location>
        <begin position="60"/>
        <end position="80"/>
    </location>
</feature>
<evidence type="ECO:0000259" key="6">
    <source>
        <dbReference type="PROSITE" id="PS50929"/>
    </source>
</evidence>
<sequence length="123" mass="12506">MSAFPVADAATTRRAMTALVRGERWALVGGLALTVAATAAGLAAPWLLGAIIDAVARGDTGVVDGLAVAVLGFAALRLVLTRLARRAAHRMGSAPRPGCGRGSSTGSWRCPAASWNARAPATW</sequence>
<keyword evidence="2 5" id="KW-0812">Transmembrane</keyword>
<dbReference type="EMBL" id="JBHTEY010000004">
    <property type="protein sequence ID" value="MFC7613954.1"/>
    <property type="molecule type" value="Genomic_DNA"/>
</dbReference>
<evidence type="ECO:0000256" key="4">
    <source>
        <dbReference type="ARBA" id="ARBA00023136"/>
    </source>
</evidence>
<dbReference type="InterPro" id="IPR036640">
    <property type="entry name" value="ABC1_TM_sf"/>
</dbReference>
<proteinExistence type="predicted"/>
<comment type="caution">
    <text evidence="7">The sequence shown here is derived from an EMBL/GenBank/DDBJ whole genome shotgun (WGS) entry which is preliminary data.</text>
</comment>
<evidence type="ECO:0000256" key="3">
    <source>
        <dbReference type="ARBA" id="ARBA00022989"/>
    </source>
</evidence>
<protein>
    <recommendedName>
        <fullName evidence="6">ABC transmembrane type-1 domain-containing protein</fullName>
    </recommendedName>
</protein>
<dbReference type="SUPFAM" id="SSF90123">
    <property type="entry name" value="ABC transporter transmembrane region"/>
    <property type="match status" value="1"/>
</dbReference>
<organism evidence="7 8">
    <name type="scientific">Actinokineospora soli</name>
    <dbReference type="NCBI Taxonomy" id="1048753"/>
    <lineage>
        <taxon>Bacteria</taxon>
        <taxon>Bacillati</taxon>
        <taxon>Actinomycetota</taxon>
        <taxon>Actinomycetes</taxon>
        <taxon>Pseudonocardiales</taxon>
        <taxon>Pseudonocardiaceae</taxon>
        <taxon>Actinokineospora</taxon>
    </lineage>
</organism>
<dbReference type="Gene3D" id="1.20.1560.10">
    <property type="entry name" value="ABC transporter type 1, transmembrane domain"/>
    <property type="match status" value="1"/>
</dbReference>
<name>A0ABW2TKM8_9PSEU</name>
<feature type="domain" description="ABC transmembrane type-1" evidence="6">
    <location>
        <begin position="28"/>
        <end position="92"/>
    </location>
</feature>
<evidence type="ECO:0000256" key="1">
    <source>
        <dbReference type="ARBA" id="ARBA00004651"/>
    </source>
</evidence>
<dbReference type="PROSITE" id="PS50929">
    <property type="entry name" value="ABC_TM1F"/>
    <property type="match status" value="1"/>
</dbReference>
<comment type="subcellular location">
    <subcellularLocation>
        <location evidence="1">Cell membrane</location>
        <topology evidence="1">Multi-pass membrane protein</topology>
    </subcellularLocation>
</comment>
<reference evidence="8" key="1">
    <citation type="journal article" date="2019" name="Int. J. Syst. Evol. Microbiol.">
        <title>The Global Catalogue of Microorganisms (GCM) 10K type strain sequencing project: providing services to taxonomists for standard genome sequencing and annotation.</title>
        <authorList>
            <consortium name="The Broad Institute Genomics Platform"/>
            <consortium name="The Broad Institute Genome Sequencing Center for Infectious Disease"/>
            <person name="Wu L."/>
            <person name="Ma J."/>
        </authorList>
    </citation>
    <scope>NUCLEOTIDE SEQUENCE [LARGE SCALE GENOMIC DNA]</scope>
    <source>
        <strain evidence="8">JCM 17695</strain>
    </source>
</reference>
<keyword evidence="4 5" id="KW-0472">Membrane</keyword>
<feature type="transmembrane region" description="Helical" evidence="5">
    <location>
        <begin position="25"/>
        <end position="48"/>
    </location>
</feature>
<evidence type="ECO:0000313" key="8">
    <source>
        <dbReference type="Proteomes" id="UP001596512"/>
    </source>
</evidence>
<keyword evidence="3 5" id="KW-1133">Transmembrane helix</keyword>
<dbReference type="Proteomes" id="UP001596512">
    <property type="component" value="Unassembled WGS sequence"/>
</dbReference>
<dbReference type="InterPro" id="IPR011527">
    <property type="entry name" value="ABC1_TM_dom"/>
</dbReference>
<accession>A0ABW2TKM8</accession>
<evidence type="ECO:0000313" key="7">
    <source>
        <dbReference type="EMBL" id="MFC7613954.1"/>
    </source>
</evidence>
<gene>
    <name evidence="7" type="ORF">ACFQV2_10715</name>
</gene>
<evidence type="ECO:0000256" key="2">
    <source>
        <dbReference type="ARBA" id="ARBA00022692"/>
    </source>
</evidence>
<keyword evidence="8" id="KW-1185">Reference proteome</keyword>